<feature type="active site" description="Proton donor" evidence="5">
    <location>
        <position position="240"/>
    </location>
</feature>
<dbReference type="CDD" id="cd18820">
    <property type="entry name" value="GH43_LbAraf43-like"/>
    <property type="match status" value="1"/>
</dbReference>
<evidence type="ECO:0000256" key="8">
    <source>
        <dbReference type="SAM" id="MobiDB-lite"/>
    </source>
</evidence>
<keyword evidence="4 7" id="KW-0326">Glycosidase</keyword>
<evidence type="ECO:0000256" key="2">
    <source>
        <dbReference type="ARBA" id="ARBA00022729"/>
    </source>
</evidence>
<dbReference type="Gene3D" id="2.115.10.20">
    <property type="entry name" value="Glycosyl hydrolase domain, family 43"/>
    <property type="match status" value="1"/>
</dbReference>
<evidence type="ECO:0000256" key="5">
    <source>
        <dbReference type="PIRSR" id="PIRSR606710-1"/>
    </source>
</evidence>
<dbReference type="Proteomes" id="UP000189981">
    <property type="component" value="Unassembled WGS sequence"/>
</dbReference>
<feature type="active site" description="Proton acceptor" evidence="5">
    <location>
        <position position="53"/>
    </location>
</feature>
<gene>
    <name evidence="9" type="ORF">SAMN05661099_0995</name>
</gene>
<evidence type="ECO:0000313" key="10">
    <source>
        <dbReference type="Proteomes" id="UP000189981"/>
    </source>
</evidence>
<feature type="region of interest" description="Disordered" evidence="8">
    <location>
        <begin position="343"/>
        <end position="364"/>
    </location>
</feature>
<keyword evidence="2" id="KW-0732">Signal</keyword>
<dbReference type="InterPro" id="IPR023296">
    <property type="entry name" value="Glyco_hydro_beta-prop_sf"/>
</dbReference>
<dbReference type="SUPFAM" id="SSF75005">
    <property type="entry name" value="Arabinanase/levansucrase/invertase"/>
    <property type="match status" value="1"/>
</dbReference>
<feature type="site" description="Important for catalytic activity, responsible for pKa modulation of the active site Glu and correct orientation of both the proton donor and substrate" evidence="6">
    <location>
        <position position="175"/>
    </location>
</feature>
<reference evidence="10" key="1">
    <citation type="submission" date="2017-02" db="EMBL/GenBank/DDBJ databases">
        <authorList>
            <person name="Varghese N."/>
            <person name="Submissions S."/>
        </authorList>
    </citation>
    <scope>NUCLEOTIDE SEQUENCE [LARGE SCALE GENOMIC DNA]</scope>
    <source>
        <strain evidence="10">DSM 22385</strain>
    </source>
</reference>
<evidence type="ECO:0000256" key="7">
    <source>
        <dbReference type="RuleBase" id="RU361187"/>
    </source>
</evidence>
<keyword evidence="3 7" id="KW-0378">Hydrolase</keyword>
<evidence type="ECO:0000256" key="4">
    <source>
        <dbReference type="ARBA" id="ARBA00023295"/>
    </source>
</evidence>
<dbReference type="PANTHER" id="PTHR43817">
    <property type="entry name" value="GLYCOSYL HYDROLASE"/>
    <property type="match status" value="1"/>
</dbReference>
<dbReference type="InterPro" id="IPR006710">
    <property type="entry name" value="Glyco_hydro_43"/>
</dbReference>
<protein>
    <submittedName>
        <fullName evidence="9">Beta-xylosidase, GH43 family</fullName>
    </submittedName>
</protein>
<dbReference type="RefSeq" id="WP_079701516.1">
    <property type="nucleotide sequence ID" value="NZ_FUYR01000001.1"/>
</dbReference>
<dbReference type="Pfam" id="PF04616">
    <property type="entry name" value="Glyco_hydro_43"/>
    <property type="match status" value="1"/>
</dbReference>
<dbReference type="GO" id="GO:0004553">
    <property type="term" value="F:hydrolase activity, hydrolyzing O-glycosyl compounds"/>
    <property type="evidence" value="ECO:0007669"/>
    <property type="project" value="InterPro"/>
</dbReference>
<dbReference type="PANTHER" id="PTHR43817:SF1">
    <property type="entry name" value="HYDROLASE, FAMILY 43, PUTATIVE (AFU_ORTHOLOGUE AFUA_3G01660)-RELATED"/>
    <property type="match status" value="1"/>
</dbReference>
<dbReference type="OrthoDB" id="177947at2"/>
<dbReference type="GO" id="GO:0005975">
    <property type="term" value="P:carbohydrate metabolic process"/>
    <property type="evidence" value="ECO:0007669"/>
    <property type="project" value="InterPro"/>
</dbReference>
<name>A0A1T5ASF9_9SPHI</name>
<proteinExistence type="inferred from homology"/>
<evidence type="ECO:0000256" key="6">
    <source>
        <dbReference type="PIRSR" id="PIRSR606710-2"/>
    </source>
</evidence>
<keyword evidence="10" id="KW-1185">Reference proteome</keyword>
<evidence type="ECO:0000256" key="1">
    <source>
        <dbReference type="ARBA" id="ARBA00009865"/>
    </source>
</evidence>
<feature type="compositionally biased region" description="Basic and acidic residues" evidence="8">
    <location>
        <begin position="355"/>
        <end position="364"/>
    </location>
</feature>
<evidence type="ECO:0000313" key="9">
    <source>
        <dbReference type="EMBL" id="SKB37964.1"/>
    </source>
</evidence>
<accession>A0A1T5ASF9</accession>
<sequence>MLTHNKSIRSGRPLLISLLLGVLTFSVDFVYAQSNSVQDSTSYFTNPVGKGADPWIIKDNNSYYSIFSVNNPKDGNFIAVSKSAALTKIGSRKKVWTPPANAWNSKCLWAPELHRLGDKWYIYYTAGKSGPPYIYQRSGVLESVSSDPQGDYTDKGMLITGDDPQDDSKTIWAIDLTVTEINNELYAVWSGWEKNSDTDKTSQHLYIAKMSNPWTISSERVKISSPVEPWEIGGPLNLNEGPQFLKNNKDVFIIYSARESWTPEYRLGQLKLKQGSNPLLLSSWTKSGPVFQGTDKVLGTGHASFTTSPDDKEHWIFYHSKVGKEPGWNRDLRLQQFFWDKQGNPQFGKPIPAGEKIKKPSGEK</sequence>
<dbReference type="AlphaFoldDB" id="A0A1T5ASF9"/>
<comment type="similarity">
    <text evidence="1 7">Belongs to the glycosyl hydrolase 43 family.</text>
</comment>
<organism evidence="9 10">
    <name type="scientific">Daejeonella lutea</name>
    <dbReference type="NCBI Taxonomy" id="572036"/>
    <lineage>
        <taxon>Bacteria</taxon>
        <taxon>Pseudomonadati</taxon>
        <taxon>Bacteroidota</taxon>
        <taxon>Sphingobacteriia</taxon>
        <taxon>Sphingobacteriales</taxon>
        <taxon>Sphingobacteriaceae</taxon>
        <taxon>Daejeonella</taxon>
    </lineage>
</organism>
<evidence type="ECO:0000256" key="3">
    <source>
        <dbReference type="ARBA" id="ARBA00022801"/>
    </source>
</evidence>
<dbReference type="EMBL" id="FUYR01000001">
    <property type="protein sequence ID" value="SKB37964.1"/>
    <property type="molecule type" value="Genomic_DNA"/>
</dbReference>
<dbReference type="STRING" id="572036.SAMN05661099_0995"/>